<organism evidence="2 3">
    <name type="scientific">Marinitoga aeolica</name>
    <dbReference type="NCBI Taxonomy" id="2809031"/>
    <lineage>
        <taxon>Bacteria</taxon>
        <taxon>Thermotogati</taxon>
        <taxon>Thermotogota</taxon>
        <taxon>Thermotogae</taxon>
        <taxon>Petrotogales</taxon>
        <taxon>Petrotogaceae</taxon>
        <taxon>Marinitoga</taxon>
    </lineage>
</organism>
<gene>
    <name evidence="2" type="ORF">JRV97_05850</name>
</gene>
<dbReference type="Proteomes" id="UP001232493">
    <property type="component" value="Chromosome"/>
</dbReference>
<keyword evidence="1" id="KW-0175">Coiled coil</keyword>
<evidence type="ECO:0000313" key="3">
    <source>
        <dbReference type="Proteomes" id="UP001232493"/>
    </source>
</evidence>
<name>A0ABY8PMN4_9BACT</name>
<protein>
    <submittedName>
        <fullName evidence="2">Uncharacterized protein</fullName>
    </submittedName>
</protein>
<sequence>MWDFLKMVLINIMDQFFKMLAMIINEEDKKEKINELKELQENFNKELDKQIKILSSEIDEKLDEIKDEIEEIEN</sequence>
<evidence type="ECO:0000313" key="2">
    <source>
        <dbReference type="EMBL" id="WGS63903.1"/>
    </source>
</evidence>
<reference evidence="2 3" key="1">
    <citation type="submission" date="2021-02" db="EMBL/GenBank/DDBJ databases">
        <title>Characterization of Marinitoga sp. nov. str. BP5-C20A.</title>
        <authorList>
            <person name="Erauso G."/>
            <person name="Postec A."/>
        </authorList>
    </citation>
    <scope>NUCLEOTIDE SEQUENCE [LARGE SCALE GENOMIC DNA]</scope>
    <source>
        <strain evidence="2 3">BP5-C20A</strain>
    </source>
</reference>
<evidence type="ECO:0000256" key="1">
    <source>
        <dbReference type="SAM" id="Coils"/>
    </source>
</evidence>
<accession>A0ABY8PMN4</accession>
<keyword evidence="3" id="KW-1185">Reference proteome</keyword>
<dbReference type="RefSeq" id="WP_280997131.1">
    <property type="nucleotide sequence ID" value="NZ_CP069362.1"/>
</dbReference>
<feature type="coiled-coil region" evidence="1">
    <location>
        <begin position="22"/>
        <end position="71"/>
    </location>
</feature>
<proteinExistence type="predicted"/>
<dbReference type="EMBL" id="CP069362">
    <property type="protein sequence ID" value="WGS63903.1"/>
    <property type="molecule type" value="Genomic_DNA"/>
</dbReference>